<dbReference type="HOGENOM" id="CLU_098620_0_0_14"/>
<reference evidence="1 2" key="1">
    <citation type="journal article" date="2011" name="J. Bacteriol.">
        <title>Complete genome sequences of two hemotropic Mycoplasmas, Mycoplasma haemofelis strain Ohio2 and Mycoplasma suis strain Illinois.</title>
        <authorList>
            <person name="Messick J.B."/>
            <person name="Santos A.P."/>
            <person name="Guimaraes A.M."/>
        </authorList>
    </citation>
    <scope>NUCLEOTIDE SEQUENCE [LARGE SCALE GENOMIC DNA]</scope>
    <source>
        <strain evidence="1 2">Ohio2</strain>
    </source>
</reference>
<proteinExistence type="predicted"/>
<dbReference type="AlphaFoldDB" id="F6FFS1"/>
<dbReference type="BioCyc" id="MHAE859194:G1GR7-1244-MONOMER"/>
<dbReference type="KEGG" id="mhf:MHF_1253"/>
<dbReference type="EMBL" id="CP002808">
    <property type="protein sequence ID" value="AEG73489.1"/>
    <property type="molecule type" value="Genomic_DNA"/>
</dbReference>
<protein>
    <submittedName>
        <fullName evidence="1">Uncharacterized protein</fullName>
    </submittedName>
</protein>
<dbReference type="STRING" id="859194.MHF_1253"/>
<dbReference type="Proteomes" id="UP000007952">
    <property type="component" value="Chromosome"/>
</dbReference>
<evidence type="ECO:0000313" key="2">
    <source>
        <dbReference type="Proteomes" id="UP000007952"/>
    </source>
</evidence>
<gene>
    <name evidence="1" type="ordered locus">MHF_1253</name>
</gene>
<accession>F6FFS1</accession>
<sequence>MANPLLFKSLAGVGGVAAATGAAIGIPKLLAEEEHLVSELIATHNPEKRLISSTNLKDEAWKQSWEAYRNDNKSAAKGHDTFKLPDWSGSISQAITSADAVQSFLDACANNSKRKVVTGSKLYEEVLRYCTRDTTISDLVTESKRTPLSKTTQNANAQEWRDAWAAYVRDNASDTGDAWSITSYSTEKAKANQNQAVSEDFRSKCEKHLASTSIKDAKLIGQVKAWCTRA</sequence>
<reference key="2">
    <citation type="submission" date="2011-05" db="EMBL/GenBank/DDBJ databases">
        <title>The Genome of Mycoplasma haemofelis Strain Ohio2, a pathogenic hemoplasma of the cat.</title>
        <authorList>
            <person name="Santos A.P."/>
            <person name="Guimaraes A.M.S."/>
            <person name="SanMiguel P.J."/>
            <person name="Martin S.W."/>
            <person name="Messick J.B."/>
        </authorList>
    </citation>
    <scope>NUCLEOTIDE SEQUENCE</scope>
    <source>
        <strain>Ohio2</strain>
    </source>
</reference>
<name>F6FFS1_MYCHI</name>
<evidence type="ECO:0000313" key="1">
    <source>
        <dbReference type="EMBL" id="AEG73489.1"/>
    </source>
</evidence>
<organism evidence="1 2">
    <name type="scientific">Mycoplasma haemofelis (strain Ohio2)</name>
    <dbReference type="NCBI Taxonomy" id="859194"/>
    <lineage>
        <taxon>Bacteria</taxon>
        <taxon>Bacillati</taxon>
        <taxon>Mycoplasmatota</taxon>
        <taxon>Mollicutes</taxon>
        <taxon>Mycoplasmataceae</taxon>
        <taxon>Mycoplasma</taxon>
    </lineage>
</organism>